<sequence>MEVRAQLPIPSVGEVIVVPDDRGGSSGYEVLAKRLSYRSDSRCVVTLRVSASDA</sequence>
<dbReference type="EMBL" id="JARRAG010000002">
    <property type="protein sequence ID" value="MDG3007993.1"/>
    <property type="molecule type" value="Genomic_DNA"/>
</dbReference>
<reference evidence="1 2" key="1">
    <citation type="submission" date="2023-03" db="EMBL/GenBank/DDBJ databases">
        <title>Paludisphaera mucosa sp. nov. a novel planctomycete from northern fen.</title>
        <authorList>
            <person name="Ivanova A."/>
        </authorList>
    </citation>
    <scope>NUCLEOTIDE SEQUENCE [LARGE SCALE GENOMIC DNA]</scope>
    <source>
        <strain evidence="1 2">Pla2</strain>
    </source>
</reference>
<name>A0ABT6FKU0_9BACT</name>
<comment type="caution">
    <text evidence="1">The sequence shown here is derived from an EMBL/GenBank/DDBJ whole genome shotgun (WGS) entry which is preliminary data.</text>
</comment>
<proteinExistence type="predicted"/>
<keyword evidence="2" id="KW-1185">Reference proteome</keyword>
<gene>
    <name evidence="1" type="ORF">PZE19_29870</name>
</gene>
<organism evidence="1 2">
    <name type="scientific">Paludisphaera mucosa</name>
    <dbReference type="NCBI Taxonomy" id="3030827"/>
    <lineage>
        <taxon>Bacteria</taxon>
        <taxon>Pseudomonadati</taxon>
        <taxon>Planctomycetota</taxon>
        <taxon>Planctomycetia</taxon>
        <taxon>Isosphaerales</taxon>
        <taxon>Isosphaeraceae</taxon>
        <taxon>Paludisphaera</taxon>
    </lineage>
</organism>
<protein>
    <submittedName>
        <fullName evidence="1">Uncharacterized protein</fullName>
    </submittedName>
</protein>
<evidence type="ECO:0000313" key="1">
    <source>
        <dbReference type="EMBL" id="MDG3007993.1"/>
    </source>
</evidence>
<dbReference type="Proteomes" id="UP001216907">
    <property type="component" value="Unassembled WGS sequence"/>
</dbReference>
<accession>A0ABT6FKU0</accession>
<evidence type="ECO:0000313" key="2">
    <source>
        <dbReference type="Proteomes" id="UP001216907"/>
    </source>
</evidence>
<dbReference type="RefSeq" id="WP_277864261.1">
    <property type="nucleotide sequence ID" value="NZ_JARRAG010000002.1"/>
</dbReference>